<evidence type="ECO:0000313" key="10">
    <source>
        <dbReference type="EMBL" id="HIS93358.1"/>
    </source>
</evidence>
<feature type="domain" description="ABC transmembrane type-1" evidence="9">
    <location>
        <begin position="236"/>
        <end position="334"/>
    </location>
</feature>
<dbReference type="EMBL" id="DVJN01000195">
    <property type="protein sequence ID" value="HIS93358.1"/>
    <property type="molecule type" value="Genomic_DNA"/>
</dbReference>
<keyword evidence="6 7" id="KW-0472">Membrane</keyword>
<dbReference type="Pfam" id="PF00005">
    <property type="entry name" value="ABC_tran"/>
    <property type="match status" value="1"/>
</dbReference>
<feature type="domain" description="ABC transporter" evidence="8">
    <location>
        <begin position="364"/>
        <end position="598"/>
    </location>
</feature>
<dbReference type="GO" id="GO:0016887">
    <property type="term" value="F:ATP hydrolysis activity"/>
    <property type="evidence" value="ECO:0007669"/>
    <property type="project" value="InterPro"/>
</dbReference>
<evidence type="ECO:0000256" key="1">
    <source>
        <dbReference type="ARBA" id="ARBA00004651"/>
    </source>
</evidence>
<feature type="transmembrane region" description="Helical" evidence="7">
    <location>
        <begin position="70"/>
        <end position="87"/>
    </location>
</feature>
<evidence type="ECO:0000256" key="7">
    <source>
        <dbReference type="SAM" id="Phobius"/>
    </source>
</evidence>
<evidence type="ECO:0000256" key="5">
    <source>
        <dbReference type="ARBA" id="ARBA00022989"/>
    </source>
</evidence>
<evidence type="ECO:0000256" key="3">
    <source>
        <dbReference type="ARBA" id="ARBA00022741"/>
    </source>
</evidence>
<dbReference type="GO" id="GO:0034040">
    <property type="term" value="F:ATPase-coupled lipid transmembrane transporter activity"/>
    <property type="evidence" value="ECO:0007669"/>
    <property type="project" value="TreeGrafter"/>
</dbReference>
<dbReference type="PANTHER" id="PTHR24221:SF654">
    <property type="entry name" value="ATP-BINDING CASSETTE SUB-FAMILY B MEMBER 6"/>
    <property type="match status" value="1"/>
</dbReference>
<keyword evidence="2 7" id="KW-0812">Transmembrane</keyword>
<dbReference type="PROSITE" id="PS50893">
    <property type="entry name" value="ABC_TRANSPORTER_2"/>
    <property type="match status" value="1"/>
</dbReference>
<dbReference type="PANTHER" id="PTHR24221">
    <property type="entry name" value="ATP-BINDING CASSETTE SUB-FAMILY B"/>
    <property type="match status" value="1"/>
</dbReference>
<sequence>MNDRTSRIEETIRRENPAHFRYLPRLFAFVFRSAKAMCLIFLGLSLLLSLLRPVLALLWGRYVAVAESGAAQSLLGAAGLLTGYYLIQYLCQLLQRYTESFEEIERLDIVQRNRFQELVDTLAYRKFASLPSEMFEVPAINDRIERFMHFTQDSWDGLNRKIMVSGYQIVAKAVSVVSIAASLYLLHPMLCWLVLIAPLPTLYTAYVADKLRFKFVKDNAGEKREADYYEKLILGQAAKEMKALGLYDFFYGKWKRVIDGYIRKEHRSQWLSALLSLTGDLISSAATAASIVFAIVLMVRGALSLGALAAAMSLIRTLVGDMGSLMSATGSFLSKKNEAAMFFDVMDLPGQQGAGGTPVEVETIEARDLSYRYPLTEKYVLEHVNLRIQKGEHIAFVGENGAGKTTFVRLLSGMLAPSRGELLVNGQAEDEAGRARRYDAMASVLQSPAKYTTFTIGENVSIGDTVRPANPAGIGRALEAAGYGEADPNTMLGKETGGTDLSGGQWQKLAIARAHYRDRNFVLLDEPTGNLDPMAEAEVFQKYLDLSKGKTLIMVTHRISVASLADRIVVFAGGKIVEDGTHEALLQRGGEYARLYHEQAKWYDRAGAKA</sequence>
<name>A0A9D1K7X1_9FIRM</name>
<keyword evidence="3" id="KW-0547">Nucleotide-binding</keyword>
<feature type="transmembrane region" description="Helical" evidence="7">
    <location>
        <begin position="192"/>
        <end position="208"/>
    </location>
</feature>
<dbReference type="GO" id="GO:0005524">
    <property type="term" value="F:ATP binding"/>
    <property type="evidence" value="ECO:0007669"/>
    <property type="project" value="UniProtKB-KW"/>
</dbReference>
<keyword evidence="4 10" id="KW-0067">ATP-binding</keyword>
<evidence type="ECO:0000313" key="11">
    <source>
        <dbReference type="Proteomes" id="UP000824140"/>
    </source>
</evidence>
<dbReference type="GO" id="GO:0140359">
    <property type="term" value="F:ABC-type transporter activity"/>
    <property type="evidence" value="ECO:0007669"/>
    <property type="project" value="InterPro"/>
</dbReference>
<dbReference type="PROSITE" id="PS50929">
    <property type="entry name" value="ABC_TM1F"/>
    <property type="match status" value="1"/>
</dbReference>
<dbReference type="Gene3D" id="1.20.1560.10">
    <property type="entry name" value="ABC transporter type 1, transmembrane domain"/>
    <property type="match status" value="1"/>
</dbReference>
<comment type="subcellular location">
    <subcellularLocation>
        <location evidence="1">Cell membrane</location>
        <topology evidence="1">Multi-pass membrane protein</topology>
    </subcellularLocation>
</comment>
<dbReference type="AlphaFoldDB" id="A0A9D1K7X1"/>
<dbReference type="SMART" id="SM00382">
    <property type="entry name" value="AAA"/>
    <property type="match status" value="1"/>
</dbReference>
<dbReference type="InterPro" id="IPR011527">
    <property type="entry name" value="ABC1_TM_dom"/>
</dbReference>
<comment type="caution">
    <text evidence="10">The sequence shown here is derived from an EMBL/GenBank/DDBJ whole genome shotgun (WGS) entry which is preliminary data.</text>
</comment>
<keyword evidence="5 7" id="KW-1133">Transmembrane helix</keyword>
<reference evidence="10" key="2">
    <citation type="journal article" date="2021" name="PeerJ">
        <title>Extensive microbial diversity within the chicken gut microbiome revealed by metagenomics and culture.</title>
        <authorList>
            <person name="Gilroy R."/>
            <person name="Ravi A."/>
            <person name="Getino M."/>
            <person name="Pursley I."/>
            <person name="Horton D.L."/>
            <person name="Alikhan N.F."/>
            <person name="Baker D."/>
            <person name="Gharbi K."/>
            <person name="Hall N."/>
            <person name="Watson M."/>
            <person name="Adriaenssens E.M."/>
            <person name="Foster-Nyarko E."/>
            <person name="Jarju S."/>
            <person name="Secka A."/>
            <person name="Antonio M."/>
            <person name="Oren A."/>
            <person name="Chaudhuri R.R."/>
            <person name="La Ragione R."/>
            <person name="Hildebrand F."/>
            <person name="Pallen M.J."/>
        </authorList>
    </citation>
    <scope>NUCLEOTIDE SEQUENCE</scope>
    <source>
        <strain evidence="10">13766</strain>
    </source>
</reference>
<gene>
    <name evidence="10" type="ORF">IAA84_10115</name>
</gene>
<organism evidence="10 11">
    <name type="scientific">Candidatus Alectryocaccomicrobium excrementavium</name>
    <dbReference type="NCBI Taxonomy" id="2840668"/>
    <lineage>
        <taxon>Bacteria</taxon>
        <taxon>Bacillati</taxon>
        <taxon>Bacillota</taxon>
        <taxon>Clostridia</taxon>
        <taxon>Candidatus Alectryocaccomicrobium</taxon>
    </lineage>
</organism>
<dbReference type="Gene3D" id="3.40.50.300">
    <property type="entry name" value="P-loop containing nucleotide triphosphate hydrolases"/>
    <property type="match status" value="1"/>
</dbReference>
<feature type="transmembrane region" description="Helical" evidence="7">
    <location>
        <begin position="29"/>
        <end position="50"/>
    </location>
</feature>
<evidence type="ECO:0000256" key="2">
    <source>
        <dbReference type="ARBA" id="ARBA00022692"/>
    </source>
</evidence>
<evidence type="ECO:0000256" key="4">
    <source>
        <dbReference type="ARBA" id="ARBA00022840"/>
    </source>
</evidence>
<evidence type="ECO:0000259" key="8">
    <source>
        <dbReference type="PROSITE" id="PS50893"/>
    </source>
</evidence>
<dbReference type="InterPro" id="IPR027417">
    <property type="entry name" value="P-loop_NTPase"/>
</dbReference>
<protein>
    <submittedName>
        <fullName evidence="10">ABC transporter ATP-binding protein</fullName>
    </submittedName>
</protein>
<accession>A0A9D1K7X1</accession>
<dbReference type="CDD" id="cd03228">
    <property type="entry name" value="ABCC_MRP_Like"/>
    <property type="match status" value="1"/>
</dbReference>
<dbReference type="InterPro" id="IPR036640">
    <property type="entry name" value="ABC1_TM_sf"/>
</dbReference>
<proteinExistence type="predicted"/>
<dbReference type="SUPFAM" id="SSF52540">
    <property type="entry name" value="P-loop containing nucleoside triphosphate hydrolases"/>
    <property type="match status" value="1"/>
</dbReference>
<feature type="transmembrane region" description="Helical" evidence="7">
    <location>
        <begin position="169"/>
        <end position="186"/>
    </location>
</feature>
<dbReference type="InterPro" id="IPR003439">
    <property type="entry name" value="ABC_transporter-like_ATP-bd"/>
</dbReference>
<dbReference type="InterPro" id="IPR003593">
    <property type="entry name" value="AAA+_ATPase"/>
</dbReference>
<dbReference type="Proteomes" id="UP000824140">
    <property type="component" value="Unassembled WGS sequence"/>
</dbReference>
<dbReference type="SUPFAM" id="SSF90123">
    <property type="entry name" value="ABC transporter transmembrane region"/>
    <property type="match status" value="1"/>
</dbReference>
<dbReference type="InterPro" id="IPR039421">
    <property type="entry name" value="Type_1_exporter"/>
</dbReference>
<evidence type="ECO:0000256" key="6">
    <source>
        <dbReference type="ARBA" id="ARBA00023136"/>
    </source>
</evidence>
<dbReference type="GO" id="GO:0005886">
    <property type="term" value="C:plasma membrane"/>
    <property type="evidence" value="ECO:0007669"/>
    <property type="project" value="UniProtKB-SubCell"/>
</dbReference>
<evidence type="ECO:0000259" key="9">
    <source>
        <dbReference type="PROSITE" id="PS50929"/>
    </source>
</evidence>
<reference evidence="10" key="1">
    <citation type="submission" date="2020-10" db="EMBL/GenBank/DDBJ databases">
        <authorList>
            <person name="Gilroy R."/>
        </authorList>
    </citation>
    <scope>NUCLEOTIDE SEQUENCE</scope>
    <source>
        <strain evidence="10">13766</strain>
    </source>
</reference>